<dbReference type="Pfam" id="PF00096">
    <property type="entry name" value="zf-C2H2"/>
    <property type="match status" value="3"/>
</dbReference>
<dbReference type="PROSITE" id="PS00028">
    <property type="entry name" value="ZINC_FINGER_C2H2_1"/>
    <property type="match status" value="7"/>
</dbReference>
<feature type="compositionally biased region" description="Basic and acidic residues" evidence="9">
    <location>
        <begin position="70"/>
        <end position="82"/>
    </location>
</feature>
<evidence type="ECO:0000256" key="8">
    <source>
        <dbReference type="PROSITE-ProRule" id="PRU00042"/>
    </source>
</evidence>
<evidence type="ECO:0000256" key="2">
    <source>
        <dbReference type="ARBA" id="ARBA00022723"/>
    </source>
</evidence>
<feature type="compositionally biased region" description="Polar residues" evidence="9">
    <location>
        <begin position="54"/>
        <end position="69"/>
    </location>
</feature>
<evidence type="ECO:0000313" key="11">
    <source>
        <dbReference type="EMBL" id="CAL4150358.1"/>
    </source>
</evidence>
<dbReference type="GO" id="GO:0003677">
    <property type="term" value="F:DNA binding"/>
    <property type="evidence" value="ECO:0007669"/>
    <property type="project" value="UniProtKB-KW"/>
</dbReference>
<evidence type="ECO:0000256" key="5">
    <source>
        <dbReference type="ARBA" id="ARBA00022833"/>
    </source>
</evidence>
<feature type="domain" description="C2H2-type" evidence="10">
    <location>
        <begin position="189"/>
        <end position="216"/>
    </location>
</feature>
<dbReference type="GO" id="GO:0005634">
    <property type="term" value="C:nucleus"/>
    <property type="evidence" value="ECO:0007669"/>
    <property type="project" value="UniProtKB-SubCell"/>
</dbReference>
<dbReference type="AlphaFoldDB" id="A0AAV2RZM0"/>
<dbReference type="PANTHER" id="PTHR24406">
    <property type="entry name" value="TRANSCRIPTIONAL REPRESSOR CTCFL-RELATED"/>
    <property type="match status" value="1"/>
</dbReference>
<name>A0AAV2RZM0_MEGNR</name>
<accession>A0AAV2RZM0</accession>
<comment type="caution">
    <text evidence="11">The sequence shown here is derived from an EMBL/GenBank/DDBJ whole genome shotgun (WGS) entry which is preliminary data.</text>
</comment>
<feature type="domain" description="C2H2-type" evidence="10">
    <location>
        <begin position="162"/>
        <end position="189"/>
    </location>
</feature>
<dbReference type="EMBL" id="CAXKWB010037631">
    <property type="protein sequence ID" value="CAL4150358.1"/>
    <property type="molecule type" value="Genomic_DNA"/>
</dbReference>
<dbReference type="InterPro" id="IPR050888">
    <property type="entry name" value="ZnF_C2H2-type_TF"/>
</dbReference>
<gene>
    <name evidence="11" type="ORF">MNOR_LOCUS30567</name>
</gene>
<dbReference type="Gene3D" id="3.30.160.60">
    <property type="entry name" value="Classic Zinc Finger"/>
    <property type="match status" value="4"/>
</dbReference>
<dbReference type="InterPro" id="IPR013087">
    <property type="entry name" value="Znf_C2H2_type"/>
</dbReference>
<dbReference type="PROSITE" id="PS50157">
    <property type="entry name" value="ZINC_FINGER_C2H2_2"/>
    <property type="match status" value="5"/>
</dbReference>
<feature type="region of interest" description="Disordered" evidence="9">
    <location>
        <begin position="1"/>
        <end position="86"/>
    </location>
</feature>
<evidence type="ECO:0000256" key="3">
    <source>
        <dbReference type="ARBA" id="ARBA00022737"/>
    </source>
</evidence>
<organism evidence="11 12">
    <name type="scientific">Meganyctiphanes norvegica</name>
    <name type="common">Northern krill</name>
    <name type="synonym">Thysanopoda norvegica</name>
    <dbReference type="NCBI Taxonomy" id="48144"/>
    <lineage>
        <taxon>Eukaryota</taxon>
        <taxon>Metazoa</taxon>
        <taxon>Ecdysozoa</taxon>
        <taxon>Arthropoda</taxon>
        <taxon>Crustacea</taxon>
        <taxon>Multicrustacea</taxon>
        <taxon>Malacostraca</taxon>
        <taxon>Eumalacostraca</taxon>
        <taxon>Eucarida</taxon>
        <taxon>Euphausiacea</taxon>
        <taxon>Euphausiidae</taxon>
        <taxon>Meganyctiphanes</taxon>
    </lineage>
</organism>
<dbReference type="Proteomes" id="UP001497623">
    <property type="component" value="Unassembled WGS sequence"/>
</dbReference>
<sequence>MDTDGEPRKGEAATNTDQQTEKTEQLGRAREPGKRVPVLSEKMRENLALHIRKSQSNSDTEVMNNSSLPNKERSGDGEENRPKRPYRKRPHIIHLCKFCMKVCPTGEQLKEHQKTHETIECSFCGKILARIGAWETHLKVFHNVEIQVPGNEEALTRPKEELVCPECGKVFVSRPALAYHLRLHDGKSYPCEKCGKVFNHPSNLKTHKLRHEKKTFYCDKCGKGYHTNFALLMHDNQTHRLAKSWKCRYCGKAFTRCAAYKEHIRIHTGEKPFECNVCGVKFRKVHHLKTHAKQHEPKSFRGGPFKCQLCPNAIFLHKISYDRHRKYKHPDLDMNSLISCNENLFSNEVVLKEPLMISSGGQVGVATLIGSDEYPMMGDFQGVEGIEMVEGEGGSVGGAQGQCIIYLTENADVDSDANKSFMHHIEVDGQLQQVSQIVEDDIKPIIKTELLVKEVDTEEDLQLELNDNCHQVREFDDEQLEALQQMNDSALQQLSSGQLHQLSMSSLSGGKLQVQMPDGETFDVYTIAQ</sequence>
<keyword evidence="3" id="KW-0677">Repeat</keyword>
<feature type="compositionally biased region" description="Basic and acidic residues" evidence="9">
    <location>
        <begin position="19"/>
        <end position="34"/>
    </location>
</feature>
<dbReference type="InterPro" id="IPR036236">
    <property type="entry name" value="Znf_C2H2_sf"/>
</dbReference>
<reference evidence="11 12" key="1">
    <citation type="submission" date="2024-05" db="EMBL/GenBank/DDBJ databases">
        <authorList>
            <person name="Wallberg A."/>
        </authorList>
    </citation>
    <scope>NUCLEOTIDE SEQUENCE [LARGE SCALE GENOMIC DNA]</scope>
</reference>
<dbReference type="SUPFAM" id="SSF57667">
    <property type="entry name" value="beta-beta-alpha zinc fingers"/>
    <property type="match status" value="2"/>
</dbReference>
<keyword evidence="6" id="KW-0238">DNA-binding</keyword>
<evidence type="ECO:0000313" key="12">
    <source>
        <dbReference type="Proteomes" id="UP001497623"/>
    </source>
</evidence>
<keyword evidence="7" id="KW-0539">Nucleus</keyword>
<dbReference type="FunFam" id="3.30.160.60:FF:000045">
    <property type="entry name" value="ZFP69 zinc finger protein B"/>
    <property type="match status" value="1"/>
</dbReference>
<dbReference type="SMART" id="SM00355">
    <property type="entry name" value="ZnF_C2H2"/>
    <property type="match status" value="8"/>
</dbReference>
<proteinExistence type="predicted"/>
<evidence type="ECO:0000256" key="4">
    <source>
        <dbReference type="ARBA" id="ARBA00022771"/>
    </source>
</evidence>
<evidence type="ECO:0000256" key="1">
    <source>
        <dbReference type="ARBA" id="ARBA00004123"/>
    </source>
</evidence>
<evidence type="ECO:0000256" key="7">
    <source>
        <dbReference type="ARBA" id="ARBA00023242"/>
    </source>
</evidence>
<evidence type="ECO:0000256" key="6">
    <source>
        <dbReference type="ARBA" id="ARBA00023125"/>
    </source>
</evidence>
<protein>
    <recommendedName>
        <fullName evidence="10">C2H2-type domain-containing protein</fullName>
    </recommendedName>
</protein>
<evidence type="ECO:0000259" key="10">
    <source>
        <dbReference type="PROSITE" id="PS50157"/>
    </source>
</evidence>
<keyword evidence="4 8" id="KW-0863">Zinc-finger</keyword>
<feature type="domain" description="C2H2-type" evidence="10">
    <location>
        <begin position="273"/>
        <end position="300"/>
    </location>
</feature>
<feature type="domain" description="C2H2-type" evidence="10">
    <location>
        <begin position="245"/>
        <end position="272"/>
    </location>
</feature>
<dbReference type="FunFam" id="3.30.160.60:FF:000065">
    <property type="entry name" value="B-cell CLL/lymphoma 6, member B"/>
    <property type="match status" value="1"/>
</dbReference>
<feature type="compositionally biased region" description="Basic and acidic residues" evidence="9">
    <location>
        <begin position="1"/>
        <end position="11"/>
    </location>
</feature>
<keyword evidence="5" id="KW-0862">Zinc</keyword>
<keyword evidence="12" id="KW-1185">Reference proteome</keyword>
<keyword evidence="2" id="KW-0479">Metal-binding</keyword>
<feature type="domain" description="C2H2-type" evidence="10">
    <location>
        <begin position="216"/>
        <end position="244"/>
    </location>
</feature>
<evidence type="ECO:0000256" key="9">
    <source>
        <dbReference type="SAM" id="MobiDB-lite"/>
    </source>
</evidence>
<dbReference type="GO" id="GO:0008270">
    <property type="term" value="F:zinc ion binding"/>
    <property type="evidence" value="ECO:0007669"/>
    <property type="project" value="UniProtKB-KW"/>
</dbReference>
<comment type="subcellular location">
    <subcellularLocation>
        <location evidence="1">Nucleus</location>
    </subcellularLocation>
</comment>